<dbReference type="InterPro" id="IPR017900">
    <property type="entry name" value="4Fe4S_Fe_S_CS"/>
</dbReference>
<dbReference type="Gene3D" id="3.40.50.720">
    <property type="entry name" value="NAD(P)-binding Rossmann-like Domain"/>
    <property type="match status" value="1"/>
</dbReference>
<dbReference type="Proteomes" id="UP000242850">
    <property type="component" value="Unassembled WGS sequence"/>
</dbReference>
<dbReference type="SUPFAM" id="SSF51971">
    <property type="entry name" value="Nucleotide-binding domain"/>
    <property type="match status" value="1"/>
</dbReference>
<dbReference type="InterPro" id="IPR023753">
    <property type="entry name" value="FAD/NAD-binding_dom"/>
</dbReference>
<evidence type="ECO:0000256" key="2">
    <source>
        <dbReference type="ARBA" id="ARBA00023004"/>
    </source>
</evidence>
<dbReference type="PANTHER" id="PTHR42783">
    <property type="entry name" value="GLUTAMATE SYNTHASE [NADPH] SMALL CHAIN"/>
    <property type="match status" value="1"/>
</dbReference>
<dbReference type="InterPro" id="IPR036188">
    <property type="entry name" value="FAD/NAD-bd_sf"/>
</dbReference>
<evidence type="ECO:0000256" key="3">
    <source>
        <dbReference type="ARBA" id="ARBA00023014"/>
    </source>
</evidence>
<evidence type="ECO:0000256" key="1">
    <source>
        <dbReference type="ARBA" id="ARBA00022723"/>
    </source>
</evidence>
<dbReference type="GO" id="GO:0016491">
    <property type="term" value="F:oxidoreductase activity"/>
    <property type="evidence" value="ECO:0007669"/>
    <property type="project" value="InterPro"/>
</dbReference>
<dbReference type="Pfam" id="PF07992">
    <property type="entry name" value="Pyr_redox_2"/>
    <property type="match status" value="1"/>
</dbReference>
<dbReference type="Pfam" id="PF13534">
    <property type="entry name" value="Fer4_17"/>
    <property type="match status" value="1"/>
</dbReference>
<dbReference type="InterPro" id="IPR017896">
    <property type="entry name" value="4Fe4S_Fe-S-bd"/>
</dbReference>
<dbReference type="PRINTS" id="PR00419">
    <property type="entry name" value="ADXRDTASE"/>
</dbReference>
<dbReference type="Pfam" id="PF14691">
    <property type="entry name" value="Fer4_20"/>
    <property type="match status" value="1"/>
</dbReference>
<name>A0A1H5TAV5_9CLOT</name>
<dbReference type="InterPro" id="IPR009051">
    <property type="entry name" value="Helical_ferredxn"/>
</dbReference>
<sequence>MGLNRVIFSDSVLNDAKKIVSECMGLEDAYCKSRCPMGTDVKKYINLIAQKRYDEAIKVIREKLFLPQTLGRICAHPCEKECRRGKEFNQPLAIAALKRFVAEKADKEEFWDLKVDSDTGKKVAIIGAGPAGAQAAIDLRKRGHSVTIFDKLNVVGGMMRVGIPEYRLPRHIIDYEYSYLYKLGIEFKLGVEIGKDIKFKDLLENYDAVLIAHGAHKGNIIPIPGNTAEGVYTAVDYLKEISLTRKISKPVKKVMVIGGGDVAMDCARSSWRIGAEEVYQCSLEGFDSLPASKEEVKEAIEEGVIFNAGWGPVEILEENGKVVGIKIKKVKSIFDEKGQFNPQYEEETKVIQVDTIVMATGQLVEDITDGLIPQTSGGRYVVDKNTLATNIDKVFVAGDAAGSRIVVEAMALGRKAAISIDRFLNNKSLTEDRDFEKEWFHETKLDIPLPEDVEDIPRLSPNMRPAEERKRDFNEVDLGFTEEQAVKEASRCLKCECKLCMKECIMMNEFGSCPKEILEPLAKHGTMEPIIAYSCNGCDNCTIVCPKQLPMKNVFISSRKDFVKANNGESPIKGHAAIKMHQLLGFSKLFTIKVRGGKKNDYKDR</sequence>
<evidence type="ECO:0000259" key="4">
    <source>
        <dbReference type="PROSITE" id="PS51379"/>
    </source>
</evidence>
<dbReference type="GO" id="GO:0051536">
    <property type="term" value="F:iron-sulfur cluster binding"/>
    <property type="evidence" value="ECO:0007669"/>
    <property type="project" value="UniProtKB-KW"/>
</dbReference>
<keyword evidence="1" id="KW-0479">Metal-binding</keyword>
<keyword evidence="3" id="KW-0411">Iron-sulfur</keyword>
<dbReference type="EMBL" id="FNUK01000005">
    <property type="protein sequence ID" value="SEF59117.1"/>
    <property type="molecule type" value="Genomic_DNA"/>
</dbReference>
<accession>A0A1H5TAV5</accession>
<reference evidence="6" key="1">
    <citation type="submission" date="2016-10" db="EMBL/GenBank/DDBJ databases">
        <authorList>
            <person name="Varghese N."/>
            <person name="Submissions S."/>
        </authorList>
    </citation>
    <scope>NUCLEOTIDE SEQUENCE [LARGE SCALE GENOMIC DNA]</scope>
    <source>
        <strain evidence="6">DSM 5463</strain>
    </source>
</reference>
<dbReference type="InterPro" id="IPR028261">
    <property type="entry name" value="DPD_II"/>
</dbReference>
<proteinExistence type="predicted"/>
<dbReference type="PROSITE" id="PS51379">
    <property type="entry name" value="4FE4S_FER_2"/>
    <property type="match status" value="1"/>
</dbReference>
<dbReference type="AlphaFoldDB" id="A0A1H5TAV5"/>
<protein>
    <submittedName>
        <fullName evidence="5">NADPH-dependent glutamate synthase beta chain</fullName>
    </submittedName>
</protein>
<evidence type="ECO:0000313" key="5">
    <source>
        <dbReference type="EMBL" id="SEF59117.1"/>
    </source>
</evidence>
<keyword evidence="2" id="KW-0408">Iron</keyword>
<dbReference type="SUPFAM" id="SSF46548">
    <property type="entry name" value="alpha-helical ferredoxin"/>
    <property type="match status" value="2"/>
</dbReference>
<organism evidence="5 6">
    <name type="scientific">Caloramator fervidus</name>
    <dbReference type="NCBI Taxonomy" id="29344"/>
    <lineage>
        <taxon>Bacteria</taxon>
        <taxon>Bacillati</taxon>
        <taxon>Bacillota</taxon>
        <taxon>Clostridia</taxon>
        <taxon>Eubacteriales</taxon>
        <taxon>Clostridiaceae</taxon>
        <taxon>Caloramator</taxon>
    </lineage>
</organism>
<dbReference type="GO" id="GO:0046872">
    <property type="term" value="F:metal ion binding"/>
    <property type="evidence" value="ECO:0007669"/>
    <property type="project" value="UniProtKB-KW"/>
</dbReference>
<dbReference type="Gene3D" id="1.10.1060.10">
    <property type="entry name" value="Alpha-helical ferredoxin"/>
    <property type="match status" value="2"/>
</dbReference>
<dbReference type="PANTHER" id="PTHR42783:SF3">
    <property type="entry name" value="GLUTAMATE SYNTHASE [NADPH] SMALL CHAIN-RELATED"/>
    <property type="match status" value="1"/>
</dbReference>
<gene>
    <name evidence="5" type="ORF">SAMN05660865_00561</name>
</gene>
<evidence type="ECO:0000313" key="6">
    <source>
        <dbReference type="Proteomes" id="UP000242850"/>
    </source>
</evidence>
<dbReference type="PROSITE" id="PS00198">
    <property type="entry name" value="4FE4S_FER_1"/>
    <property type="match status" value="1"/>
</dbReference>
<dbReference type="Gene3D" id="3.50.50.60">
    <property type="entry name" value="FAD/NAD(P)-binding domain"/>
    <property type="match status" value="1"/>
</dbReference>
<keyword evidence="6" id="KW-1185">Reference proteome</keyword>
<feature type="domain" description="4Fe-4S ferredoxin-type" evidence="4">
    <location>
        <begin position="527"/>
        <end position="554"/>
    </location>
</feature>